<dbReference type="EMBL" id="STGX01000021">
    <property type="protein sequence ID" value="THV23544.1"/>
    <property type="molecule type" value="Genomic_DNA"/>
</dbReference>
<feature type="transmembrane region" description="Helical" evidence="1">
    <location>
        <begin position="52"/>
        <end position="72"/>
    </location>
</feature>
<feature type="transmembrane region" description="Helical" evidence="1">
    <location>
        <begin position="92"/>
        <end position="115"/>
    </location>
</feature>
<dbReference type="OrthoDB" id="4640722at2"/>
<reference evidence="2 3" key="1">
    <citation type="journal article" date="2018" name="Int. J. Syst. Evol. Microbiol.">
        <title>Glycomyces paridis sp. nov., isolated from the medicinal plant Paris polyphylla.</title>
        <authorList>
            <person name="Fang X.M."/>
            <person name="Bai J.L."/>
            <person name="Su J."/>
            <person name="Zhao L.L."/>
            <person name="Liu H.Y."/>
            <person name="Ma B.P."/>
            <person name="Zhang Y.Q."/>
            <person name="Yu L.Y."/>
        </authorList>
    </citation>
    <scope>NUCLEOTIDE SEQUENCE [LARGE SCALE GENOMIC DNA]</scope>
    <source>
        <strain evidence="2 3">CPCC 204357</strain>
    </source>
</reference>
<organism evidence="2 3">
    <name type="scientific">Glycomyces paridis</name>
    <dbReference type="NCBI Taxonomy" id="2126555"/>
    <lineage>
        <taxon>Bacteria</taxon>
        <taxon>Bacillati</taxon>
        <taxon>Actinomycetota</taxon>
        <taxon>Actinomycetes</taxon>
        <taxon>Glycomycetales</taxon>
        <taxon>Glycomycetaceae</taxon>
        <taxon>Glycomyces</taxon>
    </lineage>
</organism>
<gene>
    <name evidence="2" type="ORF">E9998_22360</name>
</gene>
<evidence type="ECO:0000313" key="2">
    <source>
        <dbReference type="EMBL" id="THV23544.1"/>
    </source>
</evidence>
<dbReference type="AlphaFoldDB" id="A0A4S8P6U8"/>
<keyword evidence="3" id="KW-1185">Reference proteome</keyword>
<sequence length="260" mass="28470">MGYDRRPWPGDPSAAWDAAAGAPPLDRGPVPDVVSSFERFTERTVIANDRRFNGGMAVAFGLVLAAVVVLFNDFRHRIGELGVVEAFFLGDGWFRNALAFAFPVLVVGGVVRMLTASRSHEARVRRLFEHARSSGFVAKAYASGLMVSSGESDWEAVAMTVDSRIGDAHAARLVRAMELWAERVHADEAARSKVPVRIGSHSTIRAESVFGPEAVGGYLRVDRGSQSGPKWRLILPDAKDAGKPFGFWEVLKVEEHRPDR</sequence>
<dbReference type="Proteomes" id="UP000305792">
    <property type="component" value="Unassembled WGS sequence"/>
</dbReference>
<protein>
    <submittedName>
        <fullName evidence="2">Uncharacterized protein</fullName>
    </submittedName>
</protein>
<accession>A0A4S8P6U8</accession>
<evidence type="ECO:0000313" key="3">
    <source>
        <dbReference type="Proteomes" id="UP000305792"/>
    </source>
</evidence>
<keyword evidence="1" id="KW-0472">Membrane</keyword>
<dbReference type="RefSeq" id="WP_136531917.1">
    <property type="nucleotide sequence ID" value="NZ_STGX01000021.1"/>
</dbReference>
<keyword evidence="1" id="KW-0812">Transmembrane</keyword>
<name>A0A4S8P6U8_9ACTN</name>
<comment type="caution">
    <text evidence="2">The sequence shown here is derived from an EMBL/GenBank/DDBJ whole genome shotgun (WGS) entry which is preliminary data.</text>
</comment>
<proteinExistence type="predicted"/>
<keyword evidence="1" id="KW-1133">Transmembrane helix</keyword>
<evidence type="ECO:0000256" key="1">
    <source>
        <dbReference type="SAM" id="Phobius"/>
    </source>
</evidence>